<dbReference type="EMBL" id="JACCBG010000001">
    <property type="protein sequence ID" value="NYD42681.1"/>
    <property type="molecule type" value="Genomic_DNA"/>
</dbReference>
<dbReference type="Gene3D" id="1.10.30.50">
    <property type="match status" value="1"/>
</dbReference>
<dbReference type="InterPro" id="IPR002711">
    <property type="entry name" value="HNH"/>
</dbReference>
<dbReference type="SMART" id="SM00507">
    <property type="entry name" value="HNHc"/>
    <property type="match status" value="1"/>
</dbReference>
<evidence type="ECO:0000313" key="2">
    <source>
        <dbReference type="EMBL" id="NYD42681.1"/>
    </source>
</evidence>
<sequence length="179" mass="19909">MGKGVWRKYTEEILRDAVSRSTSVAGVLRELGLNQAGGTHAHISRTIKAFGIDTSHFVRFQGGGSRPRLTADQLLVRIPRGSKRTKPPLLRRALDEIGRERRCVLCGNPGFWQGKPLRLEIDHIDGDYHDNEAENLRYLCPNCHTQTDNFSGLSRGRYSQVAWPGLSGGTPADREGEDS</sequence>
<protein>
    <recommendedName>
        <fullName evidence="1">HNH nuclease domain-containing protein</fullName>
    </recommendedName>
</protein>
<dbReference type="Proteomes" id="UP000535511">
    <property type="component" value="Unassembled WGS sequence"/>
</dbReference>
<name>A0A7Y9JBY9_9ACTN</name>
<reference evidence="2 3" key="1">
    <citation type="submission" date="2020-07" db="EMBL/GenBank/DDBJ databases">
        <title>Sequencing the genomes of 1000 actinobacteria strains.</title>
        <authorList>
            <person name="Klenk H.-P."/>
        </authorList>
    </citation>
    <scope>NUCLEOTIDE SEQUENCE [LARGE SCALE GENOMIC DNA]</scope>
    <source>
        <strain evidence="2 3">DSM 21350</strain>
    </source>
</reference>
<dbReference type="GO" id="GO:0008270">
    <property type="term" value="F:zinc ion binding"/>
    <property type="evidence" value="ECO:0007669"/>
    <property type="project" value="InterPro"/>
</dbReference>
<dbReference type="CDD" id="cd00085">
    <property type="entry name" value="HNHc"/>
    <property type="match status" value="1"/>
</dbReference>
<organism evidence="2 3">
    <name type="scientific">Nocardioides panaciterrulae</name>
    <dbReference type="NCBI Taxonomy" id="661492"/>
    <lineage>
        <taxon>Bacteria</taxon>
        <taxon>Bacillati</taxon>
        <taxon>Actinomycetota</taxon>
        <taxon>Actinomycetes</taxon>
        <taxon>Propionibacteriales</taxon>
        <taxon>Nocardioidaceae</taxon>
        <taxon>Nocardioides</taxon>
    </lineage>
</organism>
<comment type="caution">
    <text evidence="2">The sequence shown here is derived from an EMBL/GenBank/DDBJ whole genome shotgun (WGS) entry which is preliminary data.</text>
</comment>
<dbReference type="GO" id="GO:0003676">
    <property type="term" value="F:nucleic acid binding"/>
    <property type="evidence" value="ECO:0007669"/>
    <property type="project" value="InterPro"/>
</dbReference>
<dbReference type="AlphaFoldDB" id="A0A7Y9JBY9"/>
<dbReference type="GO" id="GO:0004519">
    <property type="term" value="F:endonuclease activity"/>
    <property type="evidence" value="ECO:0007669"/>
    <property type="project" value="InterPro"/>
</dbReference>
<dbReference type="InterPro" id="IPR003615">
    <property type="entry name" value="HNH_nuc"/>
</dbReference>
<dbReference type="Pfam" id="PF01844">
    <property type="entry name" value="HNH"/>
    <property type="match status" value="1"/>
</dbReference>
<evidence type="ECO:0000259" key="1">
    <source>
        <dbReference type="SMART" id="SM00507"/>
    </source>
</evidence>
<evidence type="ECO:0000313" key="3">
    <source>
        <dbReference type="Proteomes" id="UP000535511"/>
    </source>
</evidence>
<feature type="domain" description="HNH nuclease" evidence="1">
    <location>
        <begin position="89"/>
        <end position="145"/>
    </location>
</feature>
<gene>
    <name evidence="2" type="ORF">BJZ21_002764</name>
</gene>
<dbReference type="RefSeq" id="WP_179664286.1">
    <property type="nucleotide sequence ID" value="NZ_JACCBG010000001.1"/>
</dbReference>
<accession>A0A7Y9JBY9</accession>
<keyword evidence="3" id="KW-1185">Reference proteome</keyword>
<proteinExistence type="predicted"/>